<dbReference type="Pfam" id="PF00329">
    <property type="entry name" value="Complex1_30kDa"/>
    <property type="match status" value="1"/>
</dbReference>
<dbReference type="EMBL" id="CAETWZ010000029">
    <property type="protein sequence ID" value="CAB4367671.1"/>
    <property type="molecule type" value="Genomic_DNA"/>
</dbReference>
<evidence type="ECO:0000256" key="2">
    <source>
        <dbReference type="ARBA" id="ARBA00022448"/>
    </source>
</evidence>
<dbReference type="PANTHER" id="PTHR10884">
    <property type="entry name" value="NADH DEHYDROGENASE UBIQUINONE IRON-SULFUR PROTEIN 3"/>
    <property type="match status" value="1"/>
</dbReference>
<keyword evidence="2" id="KW-0813">Transport</keyword>
<dbReference type="SUPFAM" id="SSF143243">
    <property type="entry name" value="Nqo5-like"/>
    <property type="match status" value="1"/>
</dbReference>
<protein>
    <submittedName>
        <fullName evidence="5">Unannotated protein</fullName>
    </submittedName>
</protein>
<feature type="compositionally biased region" description="Basic and acidic residues" evidence="3">
    <location>
        <begin position="1"/>
        <end position="11"/>
    </location>
</feature>
<dbReference type="PROSITE" id="PS00542">
    <property type="entry name" value="COMPLEX1_30K"/>
    <property type="match status" value="1"/>
</dbReference>
<organism evidence="5">
    <name type="scientific">freshwater metagenome</name>
    <dbReference type="NCBI Taxonomy" id="449393"/>
    <lineage>
        <taxon>unclassified sequences</taxon>
        <taxon>metagenomes</taxon>
        <taxon>ecological metagenomes</taxon>
    </lineage>
</organism>
<proteinExistence type="inferred from homology"/>
<evidence type="ECO:0000259" key="4">
    <source>
        <dbReference type="Pfam" id="PF00329"/>
    </source>
</evidence>
<evidence type="ECO:0000256" key="1">
    <source>
        <dbReference type="ARBA" id="ARBA00007569"/>
    </source>
</evidence>
<dbReference type="GO" id="GO:0016651">
    <property type="term" value="F:oxidoreductase activity, acting on NAD(P)H"/>
    <property type="evidence" value="ECO:0007669"/>
    <property type="project" value="InterPro"/>
</dbReference>
<dbReference type="GO" id="GO:0008137">
    <property type="term" value="F:NADH dehydrogenase (ubiquinone) activity"/>
    <property type="evidence" value="ECO:0007669"/>
    <property type="project" value="InterPro"/>
</dbReference>
<evidence type="ECO:0000313" key="5">
    <source>
        <dbReference type="EMBL" id="CAB4367671.1"/>
    </source>
</evidence>
<dbReference type="InterPro" id="IPR001268">
    <property type="entry name" value="NADH_UbQ_OxRdtase_30kDa_su"/>
</dbReference>
<dbReference type="PANTHER" id="PTHR10884:SF14">
    <property type="entry name" value="NADH DEHYDROGENASE [UBIQUINONE] IRON-SULFUR PROTEIN 3, MITOCHONDRIAL"/>
    <property type="match status" value="1"/>
</dbReference>
<reference evidence="5" key="1">
    <citation type="submission" date="2020-05" db="EMBL/GenBank/DDBJ databases">
        <authorList>
            <person name="Chiriac C."/>
            <person name="Salcher M."/>
            <person name="Ghai R."/>
            <person name="Kavagutti S V."/>
        </authorList>
    </citation>
    <scope>NUCLEOTIDE SEQUENCE</scope>
</reference>
<sequence length="230" mass="25557">MSMEQLQKREVSPLSSTTDTPIETPRDEVREAEIARVCAALGSAVIDSLVKPNDDMWIRVSADAWRSTGETLKTLGYTYFGFISAIDWLPSPYGRGEDDPTAPPVERSTVIKQGYAGGDTRFQVIARLVQPFTTLGINIKVDVDDSLMAVDSWSQVFAGANWHERETHEMFGIGFNGHPDLRNMYLPTDFEGHPLRKDFPLLARMVKPWPGIVDVEPLPGDDSEEEGDAS</sequence>
<feature type="domain" description="NADH:ubiquinone oxidoreductase 30kDa subunit" evidence="4">
    <location>
        <begin position="58"/>
        <end position="202"/>
    </location>
</feature>
<comment type="similarity">
    <text evidence="1">Belongs to the complex I 30 kDa subunit family.</text>
</comment>
<dbReference type="Gene3D" id="3.30.460.80">
    <property type="entry name" value="NADH:ubiquinone oxidoreductase, 30kDa subunit"/>
    <property type="match status" value="1"/>
</dbReference>
<gene>
    <name evidence="5" type="ORF">UFOPK4179_00459</name>
</gene>
<evidence type="ECO:0000256" key="3">
    <source>
        <dbReference type="SAM" id="MobiDB-lite"/>
    </source>
</evidence>
<dbReference type="AlphaFoldDB" id="A0A6J6AFY0"/>
<dbReference type="InterPro" id="IPR037232">
    <property type="entry name" value="NADH_quin_OxRdtase_su_C/D-like"/>
</dbReference>
<accession>A0A6J6AFY0</accession>
<name>A0A6J6AFY0_9ZZZZ</name>
<dbReference type="InterPro" id="IPR020396">
    <property type="entry name" value="NADH_UbQ_OxRdtase_CS"/>
</dbReference>
<feature type="region of interest" description="Disordered" evidence="3">
    <location>
        <begin position="1"/>
        <end position="26"/>
    </location>
</feature>